<evidence type="ECO:0000256" key="1">
    <source>
        <dbReference type="ARBA" id="ARBA00004651"/>
    </source>
</evidence>
<dbReference type="Gene3D" id="1.20.58.340">
    <property type="entry name" value="Magnesium transport protein CorA, transmembrane region"/>
    <property type="match status" value="2"/>
</dbReference>
<keyword evidence="6 12" id="KW-0460">Magnesium</keyword>
<dbReference type="Pfam" id="PF01544">
    <property type="entry name" value="CorA"/>
    <property type="match status" value="1"/>
</dbReference>
<evidence type="ECO:0000256" key="7">
    <source>
        <dbReference type="ARBA" id="ARBA00022989"/>
    </source>
</evidence>
<evidence type="ECO:0000256" key="2">
    <source>
        <dbReference type="ARBA" id="ARBA00009765"/>
    </source>
</evidence>
<evidence type="ECO:0000256" key="3">
    <source>
        <dbReference type="ARBA" id="ARBA00022448"/>
    </source>
</evidence>
<reference evidence="13" key="1">
    <citation type="submission" date="2021-03" db="EMBL/GenBank/DDBJ databases">
        <title>Pengzhenrongella sicca gen. nov., sp. nov., a new member of suborder Micrococcineae isolated from High-Arctic tundra soil.</title>
        <authorList>
            <person name="Peng F."/>
        </authorList>
    </citation>
    <scope>NUCLEOTIDE SEQUENCE</scope>
    <source>
        <strain evidence="13">LRZ-2</strain>
    </source>
</reference>
<keyword evidence="4 12" id="KW-1003">Cell membrane</keyword>
<protein>
    <recommendedName>
        <fullName evidence="12">Magnesium transport protein CorA</fullName>
    </recommendedName>
</protein>
<dbReference type="PANTHER" id="PTHR46494">
    <property type="entry name" value="CORA FAMILY METAL ION TRANSPORTER (EUROFUNG)"/>
    <property type="match status" value="1"/>
</dbReference>
<dbReference type="NCBIfam" id="TIGR00383">
    <property type="entry name" value="corA"/>
    <property type="match status" value="1"/>
</dbReference>
<evidence type="ECO:0000256" key="4">
    <source>
        <dbReference type="ARBA" id="ARBA00022475"/>
    </source>
</evidence>
<feature type="transmembrane region" description="Helical" evidence="12">
    <location>
        <begin position="273"/>
        <end position="292"/>
    </location>
</feature>
<organism evidence="13 14">
    <name type="scientific">Pengzhenrongella sicca</name>
    <dbReference type="NCBI Taxonomy" id="2819238"/>
    <lineage>
        <taxon>Bacteria</taxon>
        <taxon>Bacillati</taxon>
        <taxon>Actinomycetota</taxon>
        <taxon>Actinomycetes</taxon>
        <taxon>Micrococcales</taxon>
        <taxon>Pengzhenrongella</taxon>
    </lineage>
</organism>
<gene>
    <name evidence="12 13" type="primary">corA</name>
    <name evidence="13" type="ORF">J4E96_00195</name>
</gene>
<keyword evidence="8 12" id="KW-0406">Ion transport</keyword>
<dbReference type="KEGG" id="psic:J4E96_00195"/>
<name>A0A8A4ZGD0_9MICO</name>
<accession>A0A8A4ZGD0</accession>
<evidence type="ECO:0000256" key="6">
    <source>
        <dbReference type="ARBA" id="ARBA00022842"/>
    </source>
</evidence>
<keyword evidence="3 12" id="KW-0813">Transport</keyword>
<comment type="catalytic activity">
    <reaction evidence="10">
        <text>Mg(2+)(in) = Mg(2+)(out)</text>
        <dbReference type="Rhea" id="RHEA:29827"/>
        <dbReference type="ChEBI" id="CHEBI:18420"/>
    </reaction>
</comment>
<dbReference type="InterPro" id="IPR004488">
    <property type="entry name" value="Mg/Co-transport_prot_CorA"/>
</dbReference>
<comment type="subcellular location">
    <subcellularLocation>
        <location evidence="1">Cell membrane</location>
        <topology evidence="1">Multi-pass membrane protein</topology>
    </subcellularLocation>
    <subcellularLocation>
        <location evidence="12">Membrane</location>
        <topology evidence="12">Multi-pass membrane protein</topology>
    </subcellularLocation>
</comment>
<evidence type="ECO:0000313" key="14">
    <source>
        <dbReference type="Proteomes" id="UP000663937"/>
    </source>
</evidence>
<dbReference type="SUPFAM" id="SSF143865">
    <property type="entry name" value="CorA soluble domain-like"/>
    <property type="match status" value="1"/>
</dbReference>
<dbReference type="PANTHER" id="PTHR46494:SF1">
    <property type="entry name" value="CORA FAMILY METAL ION TRANSPORTER (EUROFUNG)"/>
    <property type="match status" value="1"/>
</dbReference>
<evidence type="ECO:0000256" key="9">
    <source>
        <dbReference type="ARBA" id="ARBA00023136"/>
    </source>
</evidence>
<dbReference type="Gene3D" id="3.30.460.20">
    <property type="entry name" value="CorA soluble domain-like"/>
    <property type="match status" value="1"/>
</dbReference>
<evidence type="ECO:0000256" key="10">
    <source>
        <dbReference type="ARBA" id="ARBA00034269"/>
    </source>
</evidence>
<sequence>MIVDCALYIEGRGRLGVTSVAQALAEAQSSGGFVWIGLFEPSAAEFADLAQSFALPPLAVDDAIQAHQRPKLERYGDVTFAVVKPVRYVDHEEVVEISELAIFLGEHFVITVRHGVSDVPAVVRKEYLTNSKLLAHGPAGVLYRALDHAVDSYLEVVEAIGVDIDEIEEQVFGGESGEHAERIYKLKREVLEFRRAVAPLTMPLQRLVAGEVEWVGASAQQYFRDVHDHVLKASDAIEGYDNLLTNVLQAELAQITVEQSRQSVRQNEDMRKISAWAAIALVPTAIAGIYGMNFDNMPELQWRYGYFAVLGLIASICVGLHWLFRRNDWL</sequence>
<evidence type="ECO:0000256" key="5">
    <source>
        <dbReference type="ARBA" id="ARBA00022692"/>
    </source>
</evidence>
<dbReference type="GO" id="GO:0050897">
    <property type="term" value="F:cobalt ion binding"/>
    <property type="evidence" value="ECO:0007669"/>
    <property type="project" value="TreeGrafter"/>
</dbReference>
<keyword evidence="14" id="KW-1185">Reference proteome</keyword>
<dbReference type="EMBL" id="CP071868">
    <property type="protein sequence ID" value="QTE29537.1"/>
    <property type="molecule type" value="Genomic_DNA"/>
</dbReference>
<dbReference type="InterPro" id="IPR045861">
    <property type="entry name" value="CorA_cytoplasmic_dom"/>
</dbReference>
<dbReference type="SUPFAM" id="SSF144083">
    <property type="entry name" value="Magnesium transport protein CorA, transmembrane region"/>
    <property type="match status" value="1"/>
</dbReference>
<keyword evidence="9 12" id="KW-0472">Membrane</keyword>
<keyword evidence="5 12" id="KW-0812">Transmembrane</keyword>
<dbReference type="GO" id="GO:0015087">
    <property type="term" value="F:cobalt ion transmembrane transporter activity"/>
    <property type="evidence" value="ECO:0007669"/>
    <property type="project" value="UniProtKB-UniRule"/>
</dbReference>
<dbReference type="GO" id="GO:0015095">
    <property type="term" value="F:magnesium ion transmembrane transporter activity"/>
    <property type="evidence" value="ECO:0007669"/>
    <property type="project" value="UniProtKB-UniRule"/>
</dbReference>
<dbReference type="FunFam" id="1.20.58.340:FF:000004">
    <property type="entry name" value="Magnesium transport protein CorA"/>
    <property type="match status" value="1"/>
</dbReference>
<dbReference type="GO" id="GO:0005886">
    <property type="term" value="C:plasma membrane"/>
    <property type="evidence" value="ECO:0007669"/>
    <property type="project" value="UniProtKB-SubCell"/>
</dbReference>
<dbReference type="CDD" id="cd12830">
    <property type="entry name" value="MtCorA-like"/>
    <property type="match status" value="1"/>
</dbReference>
<dbReference type="InterPro" id="IPR045863">
    <property type="entry name" value="CorA_TM1_TM2"/>
</dbReference>
<dbReference type="Proteomes" id="UP000663937">
    <property type="component" value="Chromosome"/>
</dbReference>
<feature type="transmembrane region" description="Helical" evidence="12">
    <location>
        <begin position="304"/>
        <end position="324"/>
    </location>
</feature>
<dbReference type="RefSeq" id="WP_227423825.1">
    <property type="nucleotide sequence ID" value="NZ_CP071868.1"/>
</dbReference>
<evidence type="ECO:0000256" key="12">
    <source>
        <dbReference type="RuleBase" id="RU362010"/>
    </source>
</evidence>
<dbReference type="AlphaFoldDB" id="A0A8A4ZGD0"/>
<evidence type="ECO:0000313" key="13">
    <source>
        <dbReference type="EMBL" id="QTE29537.1"/>
    </source>
</evidence>
<dbReference type="GO" id="GO:0000287">
    <property type="term" value="F:magnesium ion binding"/>
    <property type="evidence" value="ECO:0007669"/>
    <property type="project" value="TreeGrafter"/>
</dbReference>
<proteinExistence type="inferred from homology"/>
<comment type="similarity">
    <text evidence="2 12">Belongs to the CorA metal ion transporter (MIT) (TC 1.A.35) family.</text>
</comment>
<dbReference type="InterPro" id="IPR002523">
    <property type="entry name" value="MgTranspt_CorA/ZnTranspt_ZntB"/>
</dbReference>
<comment type="function">
    <text evidence="11">Mediates influx of magnesium ions. Alternates between open and closed states. Activated by low cytoplasmic Mg(2+) levels. Inactive when cytoplasmic Mg(2+) levels are high.</text>
</comment>
<evidence type="ECO:0000256" key="8">
    <source>
        <dbReference type="ARBA" id="ARBA00023065"/>
    </source>
</evidence>
<keyword evidence="7 12" id="KW-1133">Transmembrane helix</keyword>
<evidence type="ECO:0000256" key="11">
    <source>
        <dbReference type="ARBA" id="ARBA00045497"/>
    </source>
</evidence>